<dbReference type="EMBL" id="JBEFLD010000002">
    <property type="protein sequence ID" value="MEQ6290021.1"/>
    <property type="molecule type" value="Genomic_DNA"/>
</dbReference>
<name>A0ABV1M1U1_9NEIS</name>
<dbReference type="RefSeq" id="WP_349584991.1">
    <property type="nucleotide sequence ID" value="NZ_JBEFLD010000002.1"/>
</dbReference>
<proteinExistence type="predicted"/>
<accession>A0ABV1M1U1</accession>
<gene>
    <name evidence="1" type="ORF">ABNW52_05250</name>
</gene>
<keyword evidence="2" id="KW-1185">Reference proteome</keyword>
<protein>
    <submittedName>
        <fullName evidence="1">Uncharacterized protein</fullName>
    </submittedName>
</protein>
<sequence>MIKIVTTVLTRDALWQELHFLIDYFRGIGVNKCEVLLSYSWGLYYYDDQPWQEEQIDLGTLPEFIRKLEDKELGNFGDSDLVISLLAMKWNFCHESDIHFEFENHDVEAMPFINRWKALGYLK</sequence>
<evidence type="ECO:0000313" key="1">
    <source>
        <dbReference type="EMBL" id="MEQ6290021.1"/>
    </source>
</evidence>
<reference evidence="1" key="1">
    <citation type="submission" date="2024-06" db="EMBL/GenBank/DDBJ databases">
        <title>Genome sequence of Vogesella sp. MAHUQ-64.</title>
        <authorList>
            <person name="Huq M.A."/>
        </authorList>
    </citation>
    <scope>NUCLEOTIDE SEQUENCE</scope>
    <source>
        <strain evidence="1">MAHUQ-64</strain>
    </source>
</reference>
<evidence type="ECO:0000313" key="2">
    <source>
        <dbReference type="Proteomes" id="UP001433638"/>
    </source>
</evidence>
<comment type="caution">
    <text evidence="1">The sequence shown here is derived from an EMBL/GenBank/DDBJ whole genome shotgun (WGS) entry which is preliminary data.</text>
</comment>
<organism evidence="1 2">
    <name type="scientific">Vogesella oryzagri</name>
    <dbReference type="NCBI Taxonomy" id="3160864"/>
    <lineage>
        <taxon>Bacteria</taxon>
        <taxon>Pseudomonadati</taxon>
        <taxon>Pseudomonadota</taxon>
        <taxon>Betaproteobacteria</taxon>
        <taxon>Neisseriales</taxon>
        <taxon>Chromobacteriaceae</taxon>
        <taxon>Vogesella</taxon>
    </lineage>
</organism>
<dbReference type="Proteomes" id="UP001433638">
    <property type="component" value="Unassembled WGS sequence"/>
</dbReference>